<geneLocation type="plasmid" evidence="1 2">
    <name>unnamed1</name>
</geneLocation>
<dbReference type="EMBL" id="CP016179">
    <property type="protein sequence ID" value="ANO35451.1"/>
    <property type="molecule type" value="Genomic_DNA"/>
</dbReference>
<keyword evidence="1" id="KW-0614">Plasmid</keyword>
<dbReference type="KEGG" id="vbr:A6E01_19760"/>
<organism evidence="1 2">
    <name type="scientific">Vibrio breoganii</name>
    <dbReference type="NCBI Taxonomy" id="553239"/>
    <lineage>
        <taxon>Bacteria</taxon>
        <taxon>Pseudomonadati</taxon>
        <taxon>Pseudomonadota</taxon>
        <taxon>Gammaproteobacteria</taxon>
        <taxon>Vibrionales</taxon>
        <taxon>Vibrionaceae</taxon>
        <taxon>Vibrio</taxon>
    </lineage>
</organism>
<dbReference type="Proteomes" id="UP000092018">
    <property type="component" value="Plasmid unnamed1"/>
</dbReference>
<sequence>MSFNTNLHDDCLSIINTITHGLTEELIQAELATTLLGKIKTLFDCYDKERRLLSGINQKILTEKVLVDHDNDSLATQILKLQIELLAAENIKLTKTNQSLTTEINQLTDHCITSGAL</sequence>
<name>A0AAN1CU73_9VIBR</name>
<dbReference type="RefSeq" id="WP_065211213.1">
    <property type="nucleotide sequence ID" value="NZ_CP016179.1"/>
</dbReference>
<proteinExistence type="predicted"/>
<reference evidence="1 2" key="1">
    <citation type="submission" date="2016-06" db="EMBL/GenBank/DDBJ databases">
        <title>Adaptive Radiation by Waves of Gene Transfer Leads to Fine-Scale Resource Partitioning in Marine Microbes.</title>
        <authorList>
            <person name="Hehemann J.-H."/>
            <person name="Arevalo P."/>
            <person name="Datta M.S."/>
            <person name="Yu X."/>
            <person name="Corzett C."/>
            <person name="Henschel A."/>
            <person name="Preheim S.P."/>
            <person name="Timberlake S."/>
            <person name="Alm E.J."/>
            <person name="Polz M.F."/>
        </authorList>
    </citation>
    <scope>NUCLEOTIDE SEQUENCE [LARGE SCALE GENOMIC DNA]</scope>
    <source>
        <strain evidence="1 2">FF50</strain>
        <plasmid evidence="1 2">unnamed1</plasmid>
    </source>
</reference>
<dbReference type="AlphaFoldDB" id="A0AAN1CU73"/>
<gene>
    <name evidence="1" type="ORF">A6E01_19760</name>
</gene>
<accession>A0AAN1CU73</accession>
<protein>
    <submittedName>
        <fullName evidence="1">Uncharacterized protein</fullName>
    </submittedName>
</protein>
<evidence type="ECO:0000313" key="2">
    <source>
        <dbReference type="Proteomes" id="UP000092018"/>
    </source>
</evidence>
<evidence type="ECO:0000313" key="1">
    <source>
        <dbReference type="EMBL" id="ANO35451.1"/>
    </source>
</evidence>